<evidence type="ECO:0000256" key="13">
    <source>
        <dbReference type="SAM" id="Phobius"/>
    </source>
</evidence>
<feature type="transmembrane region" description="Helical" evidence="13">
    <location>
        <begin position="454"/>
        <end position="475"/>
    </location>
</feature>
<dbReference type="PROSITE" id="PS00107">
    <property type="entry name" value="PROTEIN_KINASE_ATP"/>
    <property type="match status" value="1"/>
</dbReference>
<feature type="compositionally biased region" description="Basic and acidic residues" evidence="12">
    <location>
        <begin position="482"/>
        <end position="495"/>
    </location>
</feature>
<dbReference type="Proteomes" id="UP000289738">
    <property type="component" value="Chromosome B05"/>
</dbReference>
<reference evidence="15 16" key="1">
    <citation type="submission" date="2019-01" db="EMBL/GenBank/DDBJ databases">
        <title>Sequencing of cultivated peanut Arachis hypogaea provides insights into genome evolution and oil improvement.</title>
        <authorList>
            <person name="Chen X."/>
        </authorList>
    </citation>
    <scope>NUCLEOTIDE SEQUENCE [LARGE SCALE GENOMIC DNA]</scope>
    <source>
        <strain evidence="16">cv. Fuhuasheng</strain>
        <tissue evidence="15">Leaves</tissue>
    </source>
</reference>
<evidence type="ECO:0000256" key="12">
    <source>
        <dbReference type="SAM" id="MobiDB-lite"/>
    </source>
</evidence>
<evidence type="ECO:0000256" key="1">
    <source>
        <dbReference type="ARBA" id="ARBA00004167"/>
    </source>
</evidence>
<evidence type="ECO:0000256" key="7">
    <source>
        <dbReference type="ARBA" id="ARBA00022777"/>
    </source>
</evidence>
<dbReference type="GO" id="GO:0016020">
    <property type="term" value="C:membrane"/>
    <property type="evidence" value="ECO:0007669"/>
    <property type="project" value="UniProtKB-SubCell"/>
</dbReference>
<dbReference type="PANTHER" id="PTHR45631">
    <property type="entry name" value="OS07G0107800 PROTEIN-RELATED"/>
    <property type="match status" value="1"/>
</dbReference>
<evidence type="ECO:0000259" key="14">
    <source>
        <dbReference type="PROSITE" id="PS50011"/>
    </source>
</evidence>
<evidence type="ECO:0000256" key="11">
    <source>
        <dbReference type="PROSITE-ProRule" id="PRU10141"/>
    </source>
</evidence>
<dbReference type="SUPFAM" id="SSF56112">
    <property type="entry name" value="Protein kinase-like (PK-like)"/>
    <property type="match status" value="1"/>
</dbReference>
<keyword evidence="2" id="KW-0723">Serine/threonine-protein kinase</keyword>
<feature type="compositionally biased region" description="Low complexity" evidence="12">
    <location>
        <begin position="505"/>
        <end position="521"/>
    </location>
</feature>
<evidence type="ECO:0000256" key="3">
    <source>
        <dbReference type="ARBA" id="ARBA00022679"/>
    </source>
</evidence>
<dbReference type="Pfam" id="PF12819">
    <property type="entry name" value="Malectin_like"/>
    <property type="match status" value="1"/>
</dbReference>
<dbReference type="Pfam" id="PF07714">
    <property type="entry name" value="PK_Tyr_Ser-Thr"/>
    <property type="match status" value="1"/>
</dbReference>
<evidence type="ECO:0000256" key="8">
    <source>
        <dbReference type="ARBA" id="ARBA00022840"/>
    </source>
</evidence>
<dbReference type="STRING" id="3818.A0A444ZAD3"/>
<keyword evidence="6 11" id="KW-0547">Nucleotide-binding</keyword>
<dbReference type="FunFam" id="3.30.200.20:FF:000039">
    <property type="entry name" value="receptor-like protein kinase FERONIA"/>
    <property type="match status" value="1"/>
</dbReference>
<dbReference type="InterPro" id="IPR024788">
    <property type="entry name" value="Malectin-like_Carb-bd_dom"/>
</dbReference>
<name>A0A444ZAD3_ARAHY</name>
<keyword evidence="7" id="KW-0418">Kinase</keyword>
<comment type="subcellular location">
    <subcellularLocation>
        <location evidence="1">Membrane</location>
        <topology evidence="1">Single-pass membrane protein</topology>
    </subcellularLocation>
</comment>
<evidence type="ECO:0000256" key="4">
    <source>
        <dbReference type="ARBA" id="ARBA00022692"/>
    </source>
</evidence>
<dbReference type="InterPro" id="IPR000719">
    <property type="entry name" value="Prot_kinase_dom"/>
</dbReference>
<dbReference type="EMBL" id="SDMP01000015">
    <property type="protein sequence ID" value="RYR11142.1"/>
    <property type="molecule type" value="Genomic_DNA"/>
</dbReference>
<feature type="domain" description="Protein kinase" evidence="14">
    <location>
        <begin position="540"/>
        <end position="786"/>
    </location>
</feature>
<dbReference type="InterPro" id="IPR017441">
    <property type="entry name" value="Protein_kinase_ATP_BS"/>
</dbReference>
<dbReference type="PROSITE" id="PS50011">
    <property type="entry name" value="PROTEIN_KINASE_DOM"/>
    <property type="match status" value="1"/>
</dbReference>
<dbReference type="AlphaFoldDB" id="A0A444ZAD3"/>
<keyword evidence="4 13" id="KW-0812">Transmembrane</keyword>
<keyword evidence="16" id="KW-1185">Reference proteome</keyword>
<dbReference type="GO" id="GO:0004674">
    <property type="term" value="F:protein serine/threonine kinase activity"/>
    <property type="evidence" value="ECO:0007669"/>
    <property type="project" value="UniProtKB-KW"/>
</dbReference>
<keyword evidence="8 11" id="KW-0067">ATP-binding</keyword>
<accession>A0A444ZAD3</accession>
<comment type="caution">
    <text evidence="15">The sequence shown here is derived from an EMBL/GenBank/DDBJ whole genome shotgun (WGS) entry which is preliminary data.</text>
</comment>
<evidence type="ECO:0000256" key="9">
    <source>
        <dbReference type="ARBA" id="ARBA00022989"/>
    </source>
</evidence>
<evidence type="ECO:0000256" key="10">
    <source>
        <dbReference type="ARBA" id="ARBA00023136"/>
    </source>
</evidence>
<keyword evidence="5" id="KW-0732">Signal</keyword>
<dbReference type="Gene3D" id="3.30.200.20">
    <property type="entry name" value="Phosphorylase Kinase, domain 1"/>
    <property type="match status" value="1"/>
</dbReference>
<keyword evidence="9 13" id="KW-1133">Transmembrane helix</keyword>
<feature type="binding site" evidence="11">
    <location>
        <position position="568"/>
    </location>
    <ligand>
        <name>ATP</name>
        <dbReference type="ChEBI" id="CHEBI:30616"/>
    </ligand>
</feature>
<evidence type="ECO:0000313" key="15">
    <source>
        <dbReference type="EMBL" id="RYR11142.1"/>
    </source>
</evidence>
<keyword evidence="10 13" id="KW-0472">Membrane</keyword>
<dbReference type="GO" id="GO:0005524">
    <property type="term" value="F:ATP binding"/>
    <property type="evidence" value="ECO:0007669"/>
    <property type="project" value="UniProtKB-UniRule"/>
</dbReference>
<dbReference type="InterPro" id="IPR001245">
    <property type="entry name" value="Ser-Thr/Tyr_kinase_cat_dom"/>
</dbReference>
<dbReference type="InterPro" id="IPR011009">
    <property type="entry name" value="Kinase-like_dom_sf"/>
</dbReference>
<proteinExistence type="predicted"/>
<evidence type="ECO:0000256" key="6">
    <source>
        <dbReference type="ARBA" id="ARBA00022741"/>
    </source>
</evidence>
<organism evidence="15 16">
    <name type="scientific">Arachis hypogaea</name>
    <name type="common">Peanut</name>
    <dbReference type="NCBI Taxonomy" id="3818"/>
    <lineage>
        <taxon>Eukaryota</taxon>
        <taxon>Viridiplantae</taxon>
        <taxon>Streptophyta</taxon>
        <taxon>Embryophyta</taxon>
        <taxon>Tracheophyta</taxon>
        <taxon>Spermatophyta</taxon>
        <taxon>Magnoliopsida</taxon>
        <taxon>eudicotyledons</taxon>
        <taxon>Gunneridae</taxon>
        <taxon>Pentapetalae</taxon>
        <taxon>rosids</taxon>
        <taxon>fabids</taxon>
        <taxon>Fabales</taxon>
        <taxon>Fabaceae</taxon>
        <taxon>Papilionoideae</taxon>
        <taxon>50 kb inversion clade</taxon>
        <taxon>dalbergioids sensu lato</taxon>
        <taxon>Dalbergieae</taxon>
        <taxon>Pterocarpus clade</taxon>
        <taxon>Arachis</taxon>
    </lineage>
</organism>
<dbReference type="Gene3D" id="1.10.510.10">
    <property type="entry name" value="Transferase(Phosphotransferase) domain 1"/>
    <property type="match status" value="2"/>
</dbReference>
<dbReference type="Gene3D" id="2.60.120.430">
    <property type="entry name" value="Galactose-binding lectin"/>
    <property type="match status" value="2"/>
</dbReference>
<evidence type="ECO:0000256" key="5">
    <source>
        <dbReference type="ARBA" id="ARBA00022729"/>
    </source>
</evidence>
<evidence type="ECO:0000256" key="2">
    <source>
        <dbReference type="ARBA" id="ARBA00022527"/>
    </source>
</evidence>
<gene>
    <name evidence="15" type="ORF">Ahy_B05g079627</name>
</gene>
<sequence>MMPLAPAKFGMRFFGPRGRCPTPNLNPSLDTVLSVRLTMIRGLSLHLFGNPQVGLDTHELRTNRFQSLAFTVPDNFFINCGSDTDVTDNNTGRIFIGERETEMEASSSVGFIFPKHGSSSEKESNHSPTPPLYQTARLFHAESEYKFRIEKHGYHLLRLHFFAFSSSEGNLSSSLFNVSVPGFFLLNNFNPQYNKTLIEEFFLSINTNNFRITFSPIHPNPAFLNAIELFLLPNTFIPKGRFYDYNSMVFHTSHRLNVGGSDINMVNDSLWRNWQIDDHPSAGHKFQNTSPIHEGNYATLAPSLVYQSARVMNSSKNHSKLSNITWQLDVKKNAKYLVQLDFCHIIGTPVLKNSHFNVYFDNNLSHRITPYDHFNQTCVPFRLESVVDSDDSGVFKISIGPAQNSPHKYAYLNGLELMEIIEKTSPGPMPEVKQNHPSHSHSHWYCHLLVHLKLLAILGAVALVSVIAVVFFVCLKPKKPKHDQSVDWLPMEKKRGGGSSHSHSRYGSSHGSSSSSSSRSHVPNLNKIPFDELQVATNNFDQNWVIGMGCFGIVYKGLLNNGLRVAVKRTEPGLLQQQDLLDLEAEINILLRIRHRHLVSLIGYCNEKSEMILVYEYMEKGTLRDHLYSSKLCWIQRLEICIGAARGLNYLHKGSSCRGISNVHSHVKCSNILLDENNVAKFSDFGLSRKVGPFDENMKCDVYSFGIVLVEVVCGRVAMDAKYLAAEWGSICKKKGRLEEIVDPCIKCEIDGESLTKFGETVDKCLRKKAFDRPCMGDVLWDLEYALQLQRGAIQSKPHSLNNTNTIASSKTQELAILKHDQLNSPVNYYSGL</sequence>
<protein>
    <recommendedName>
        <fullName evidence="14">Protein kinase domain-containing protein</fullName>
    </recommendedName>
</protein>
<evidence type="ECO:0000313" key="16">
    <source>
        <dbReference type="Proteomes" id="UP000289738"/>
    </source>
</evidence>
<keyword evidence="3" id="KW-0808">Transferase</keyword>
<feature type="region of interest" description="Disordered" evidence="12">
    <location>
        <begin position="481"/>
        <end position="522"/>
    </location>
</feature>